<dbReference type="NCBIfam" id="TIGR02683">
    <property type="entry name" value="upstrm_HI1419"/>
    <property type="match status" value="1"/>
</dbReference>
<dbReference type="PIRSF" id="PIRSF028744">
    <property type="entry name" value="Addict_mod_HI1419"/>
    <property type="match status" value="1"/>
</dbReference>
<gene>
    <name evidence="1" type="ORF">HY834_09795</name>
</gene>
<dbReference type="PANTHER" id="PTHR41791">
    <property type="entry name" value="SSL7039 PROTEIN"/>
    <property type="match status" value="1"/>
</dbReference>
<dbReference type="InterPro" id="IPR014056">
    <property type="entry name" value="TypeIITA-like_toxin_pred"/>
</dbReference>
<protein>
    <submittedName>
        <fullName evidence="1">Type II toxin-antitoxin system RelE/ParE family toxin</fullName>
    </submittedName>
</protein>
<sequence>MIKVLRTDTFITWFHRLRDEEAKARIVTRIDRLALGNPGDVKAVGGGISELRIAYGPGYRLYCTWRGAELVILLCGGDKSDQRRDIETAKMLLREIGKTWSN</sequence>
<evidence type="ECO:0000313" key="1">
    <source>
        <dbReference type="EMBL" id="MBI4922030.1"/>
    </source>
</evidence>
<accession>A0A933L475</accession>
<evidence type="ECO:0000313" key="2">
    <source>
        <dbReference type="Proteomes" id="UP000782610"/>
    </source>
</evidence>
<dbReference type="Proteomes" id="UP000782610">
    <property type="component" value="Unassembled WGS sequence"/>
</dbReference>
<dbReference type="AlphaFoldDB" id="A0A933L475"/>
<name>A0A933L475_9HYPH</name>
<dbReference type="InterPro" id="IPR009241">
    <property type="entry name" value="HigB-like"/>
</dbReference>
<reference evidence="1" key="1">
    <citation type="submission" date="2020-07" db="EMBL/GenBank/DDBJ databases">
        <title>Huge and variable diversity of episymbiotic CPR bacteria and DPANN archaea in groundwater ecosystems.</title>
        <authorList>
            <person name="He C.Y."/>
            <person name="Keren R."/>
            <person name="Whittaker M."/>
            <person name="Farag I.F."/>
            <person name="Doudna J."/>
            <person name="Cate J.H.D."/>
            <person name="Banfield J.F."/>
        </authorList>
    </citation>
    <scope>NUCLEOTIDE SEQUENCE</scope>
    <source>
        <strain evidence="1">NC_groundwater_1586_Pr3_B-0.1um_66_15</strain>
    </source>
</reference>
<dbReference type="PANTHER" id="PTHR41791:SF1">
    <property type="entry name" value="SSL7039 PROTEIN"/>
    <property type="match status" value="1"/>
</dbReference>
<dbReference type="Pfam" id="PF05973">
    <property type="entry name" value="Gp49"/>
    <property type="match status" value="1"/>
</dbReference>
<comment type="caution">
    <text evidence="1">The sequence shown here is derived from an EMBL/GenBank/DDBJ whole genome shotgun (WGS) entry which is preliminary data.</text>
</comment>
<proteinExistence type="predicted"/>
<dbReference type="EMBL" id="JACRAF010000027">
    <property type="protein sequence ID" value="MBI4922030.1"/>
    <property type="molecule type" value="Genomic_DNA"/>
</dbReference>
<organism evidence="1 2">
    <name type="scientific">Devosia nanyangense</name>
    <dbReference type="NCBI Taxonomy" id="1228055"/>
    <lineage>
        <taxon>Bacteria</taxon>
        <taxon>Pseudomonadati</taxon>
        <taxon>Pseudomonadota</taxon>
        <taxon>Alphaproteobacteria</taxon>
        <taxon>Hyphomicrobiales</taxon>
        <taxon>Devosiaceae</taxon>
        <taxon>Devosia</taxon>
    </lineage>
</organism>